<feature type="compositionally biased region" description="Low complexity" evidence="1">
    <location>
        <begin position="31"/>
        <end position="43"/>
    </location>
</feature>
<reference evidence="2" key="1">
    <citation type="submission" date="2020-04" db="EMBL/GenBank/DDBJ databases">
        <authorList>
            <person name="Chiriac C."/>
            <person name="Salcher M."/>
            <person name="Ghai R."/>
            <person name="Kavagutti S V."/>
        </authorList>
    </citation>
    <scope>NUCLEOTIDE SEQUENCE</scope>
</reference>
<name>A0A6J5L924_9CAUD</name>
<evidence type="ECO:0000256" key="1">
    <source>
        <dbReference type="SAM" id="MobiDB-lite"/>
    </source>
</evidence>
<accession>A0A6J5L924</accession>
<feature type="region of interest" description="Disordered" evidence="1">
    <location>
        <begin position="20"/>
        <end position="47"/>
    </location>
</feature>
<gene>
    <name evidence="2" type="ORF">UFOVP116_131</name>
</gene>
<feature type="compositionally biased region" description="Basic and acidic residues" evidence="1">
    <location>
        <begin position="21"/>
        <end position="30"/>
    </location>
</feature>
<protein>
    <submittedName>
        <fullName evidence="2">Uncharacterized protein</fullName>
    </submittedName>
</protein>
<dbReference type="EMBL" id="LR796237">
    <property type="protein sequence ID" value="CAB4129823.1"/>
    <property type="molecule type" value="Genomic_DNA"/>
</dbReference>
<organism evidence="2">
    <name type="scientific">uncultured Caudovirales phage</name>
    <dbReference type="NCBI Taxonomy" id="2100421"/>
    <lineage>
        <taxon>Viruses</taxon>
        <taxon>Duplodnaviria</taxon>
        <taxon>Heunggongvirae</taxon>
        <taxon>Uroviricota</taxon>
        <taxon>Caudoviricetes</taxon>
        <taxon>Peduoviridae</taxon>
        <taxon>Maltschvirus</taxon>
        <taxon>Maltschvirus maltsch</taxon>
    </lineage>
</organism>
<sequence length="70" mass="8206">MIRQTILAMLLATPMLVQAATKKEPEKTEQKTNQQTTQQTTNTRPKRCSFRERDCFGHESTVTRKLRRLQ</sequence>
<evidence type="ECO:0000313" key="2">
    <source>
        <dbReference type="EMBL" id="CAB4129823.1"/>
    </source>
</evidence>
<proteinExistence type="predicted"/>